<dbReference type="AlphaFoldDB" id="A0A8H7EQV0"/>
<accession>A0A8H7EQV0</accession>
<feature type="transmembrane region" description="Helical" evidence="6">
    <location>
        <begin position="82"/>
        <end position="100"/>
    </location>
</feature>
<proteinExistence type="predicted"/>
<evidence type="ECO:0000256" key="1">
    <source>
        <dbReference type="ARBA" id="ARBA00004141"/>
    </source>
</evidence>
<dbReference type="GO" id="GO:0016020">
    <property type="term" value="C:membrane"/>
    <property type="evidence" value="ECO:0007669"/>
    <property type="project" value="UniProtKB-SubCell"/>
</dbReference>
<feature type="transmembrane region" description="Helical" evidence="6">
    <location>
        <begin position="136"/>
        <end position="157"/>
    </location>
</feature>
<feature type="transmembrane region" description="Helical" evidence="6">
    <location>
        <begin position="46"/>
        <end position="70"/>
    </location>
</feature>
<keyword evidence="8" id="KW-1185">Reference proteome</keyword>
<organism evidence="7 8">
    <name type="scientific">Apophysomyces ossiformis</name>
    <dbReference type="NCBI Taxonomy" id="679940"/>
    <lineage>
        <taxon>Eukaryota</taxon>
        <taxon>Fungi</taxon>
        <taxon>Fungi incertae sedis</taxon>
        <taxon>Mucoromycota</taxon>
        <taxon>Mucoromycotina</taxon>
        <taxon>Mucoromycetes</taxon>
        <taxon>Mucorales</taxon>
        <taxon>Mucorineae</taxon>
        <taxon>Mucoraceae</taxon>
        <taxon>Apophysomyces</taxon>
    </lineage>
</organism>
<dbReference type="InterPro" id="IPR011701">
    <property type="entry name" value="MFS"/>
</dbReference>
<dbReference type="FunFam" id="1.20.1250.20:FF:000013">
    <property type="entry name" value="MFS general substrate transporter"/>
    <property type="match status" value="1"/>
</dbReference>
<reference evidence="7" key="1">
    <citation type="submission" date="2020-01" db="EMBL/GenBank/DDBJ databases">
        <title>Genome Sequencing of Three Apophysomyces-Like Fungal Strains Confirms a Novel Fungal Genus in the Mucoromycota with divergent Burkholderia-like Endosymbiotic Bacteria.</title>
        <authorList>
            <person name="Stajich J.E."/>
            <person name="Macias A.M."/>
            <person name="Carter-House D."/>
            <person name="Lovett B."/>
            <person name="Kasson L.R."/>
            <person name="Berry K."/>
            <person name="Grigoriev I."/>
            <person name="Chang Y."/>
            <person name="Spatafora J."/>
            <person name="Kasson M.T."/>
        </authorList>
    </citation>
    <scope>NUCLEOTIDE SEQUENCE</scope>
    <source>
        <strain evidence="7">NRRL A-21654</strain>
    </source>
</reference>
<dbReference type="Gene3D" id="1.20.1250.20">
    <property type="entry name" value="MFS general substrate transporter like domains"/>
    <property type="match status" value="1"/>
</dbReference>
<evidence type="ECO:0000313" key="8">
    <source>
        <dbReference type="Proteomes" id="UP000605846"/>
    </source>
</evidence>
<dbReference type="Pfam" id="PF07690">
    <property type="entry name" value="MFS_1"/>
    <property type="match status" value="1"/>
</dbReference>
<name>A0A8H7EQV0_9FUNG</name>
<keyword evidence="4 6" id="KW-1133">Transmembrane helix</keyword>
<dbReference type="InterPro" id="IPR036259">
    <property type="entry name" value="MFS_trans_sf"/>
</dbReference>
<dbReference type="PANTHER" id="PTHR43791">
    <property type="entry name" value="PERMEASE-RELATED"/>
    <property type="match status" value="1"/>
</dbReference>
<evidence type="ECO:0000256" key="3">
    <source>
        <dbReference type="ARBA" id="ARBA00022692"/>
    </source>
</evidence>
<keyword evidence="2" id="KW-0813">Transport</keyword>
<evidence type="ECO:0000256" key="2">
    <source>
        <dbReference type="ARBA" id="ARBA00022448"/>
    </source>
</evidence>
<gene>
    <name evidence="7" type="ORF">EC973_008673</name>
</gene>
<evidence type="ECO:0000256" key="5">
    <source>
        <dbReference type="ARBA" id="ARBA00023136"/>
    </source>
</evidence>
<evidence type="ECO:0008006" key="9">
    <source>
        <dbReference type="Google" id="ProtNLM"/>
    </source>
</evidence>
<dbReference type="GO" id="GO:0022857">
    <property type="term" value="F:transmembrane transporter activity"/>
    <property type="evidence" value="ECO:0007669"/>
    <property type="project" value="InterPro"/>
</dbReference>
<protein>
    <recommendedName>
        <fullName evidence="9">MFS transporter</fullName>
    </recommendedName>
</protein>
<dbReference type="Proteomes" id="UP000605846">
    <property type="component" value="Unassembled WGS sequence"/>
</dbReference>
<evidence type="ECO:0000256" key="4">
    <source>
        <dbReference type="ARBA" id="ARBA00022989"/>
    </source>
</evidence>
<dbReference type="OrthoDB" id="2985014at2759"/>
<evidence type="ECO:0000256" key="6">
    <source>
        <dbReference type="SAM" id="Phobius"/>
    </source>
</evidence>
<feature type="non-terminal residue" evidence="7">
    <location>
        <position position="188"/>
    </location>
</feature>
<evidence type="ECO:0000313" key="7">
    <source>
        <dbReference type="EMBL" id="KAF7726542.1"/>
    </source>
</evidence>
<feature type="transmembrane region" description="Helical" evidence="6">
    <location>
        <begin position="112"/>
        <end position="130"/>
    </location>
</feature>
<comment type="subcellular location">
    <subcellularLocation>
        <location evidence="1">Membrane</location>
        <topology evidence="1">Multi-pass membrane protein</topology>
    </subcellularLocation>
</comment>
<comment type="caution">
    <text evidence="7">The sequence shown here is derived from an EMBL/GenBank/DDBJ whole genome shotgun (WGS) entry which is preliminary data.</text>
</comment>
<keyword evidence="5 6" id="KW-0472">Membrane</keyword>
<sequence>PESTGKWLTEDEMKVAIQRTRQSGNTDERPFDTKQFFAALLDYKNWLAVIIYIGLNIALASYAVFLPTIIRDMGFGALQAQLLSIPPYVAAAILVFFVSWNSDRTLQRGYHIMAVCGLGALGYIFLLATLNVGVRYAGAVLCACGIYPIIPLTLSWVSNNQLGHTKRAVAIAMVSMIAQHGWDSGLQN</sequence>
<keyword evidence="3 6" id="KW-0812">Transmembrane</keyword>
<dbReference type="PANTHER" id="PTHR43791:SF36">
    <property type="entry name" value="TRANSPORTER, PUTATIVE (AFU_ORTHOLOGUE AFUA_6G08340)-RELATED"/>
    <property type="match status" value="1"/>
</dbReference>
<dbReference type="SUPFAM" id="SSF103473">
    <property type="entry name" value="MFS general substrate transporter"/>
    <property type="match status" value="1"/>
</dbReference>
<dbReference type="EMBL" id="JABAYA010000077">
    <property type="protein sequence ID" value="KAF7726542.1"/>
    <property type="molecule type" value="Genomic_DNA"/>
</dbReference>